<name>A0A1W1WPJ2_SULTA</name>
<keyword evidence="3" id="KW-1185">Reference proteome</keyword>
<protein>
    <submittedName>
        <fullName evidence="2">Uridine kinase</fullName>
    </submittedName>
</protein>
<dbReference type="GO" id="GO:0005524">
    <property type="term" value="F:ATP binding"/>
    <property type="evidence" value="ECO:0007669"/>
    <property type="project" value="InterPro"/>
</dbReference>
<dbReference type="GO" id="GO:0016301">
    <property type="term" value="F:kinase activity"/>
    <property type="evidence" value="ECO:0007669"/>
    <property type="project" value="UniProtKB-KW"/>
</dbReference>
<dbReference type="Gene3D" id="3.40.50.300">
    <property type="entry name" value="P-loop containing nucleotide triphosphate hydrolases"/>
    <property type="match status" value="1"/>
</dbReference>
<evidence type="ECO:0000259" key="1">
    <source>
        <dbReference type="Pfam" id="PF00485"/>
    </source>
</evidence>
<dbReference type="RefSeq" id="WP_020373383.1">
    <property type="nucleotide sequence ID" value="NZ_FWWY01000002.1"/>
</dbReference>
<accession>A0A1W1WPJ2</accession>
<dbReference type="AlphaFoldDB" id="A0A1W1WPJ2"/>
<organism evidence="2 3">
    <name type="scientific">Sulfobacillus thermosulfidooxidans (strain DSM 9293 / VKM B-1269 / AT-1)</name>
    <dbReference type="NCBI Taxonomy" id="929705"/>
    <lineage>
        <taxon>Bacteria</taxon>
        <taxon>Bacillati</taxon>
        <taxon>Bacillota</taxon>
        <taxon>Clostridia</taxon>
        <taxon>Eubacteriales</taxon>
        <taxon>Clostridiales Family XVII. Incertae Sedis</taxon>
        <taxon>Sulfobacillus</taxon>
    </lineage>
</organism>
<dbReference type="InterPro" id="IPR006083">
    <property type="entry name" value="PRK/URK"/>
</dbReference>
<dbReference type="EMBL" id="FWWY01000002">
    <property type="protein sequence ID" value="SMC07930.1"/>
    <property type="molecule type" value="Genomic_DNA"/>
</dbReference>
<dbReference type="InterPro" id="IPR027417">
    <property type="entry name" value="P-loop_NTPase"/>
</dbReference>
<proteinExistence type="predicted"/>
<reference evidence="3" key="1">
    <citation type="submission" date="2017-04" db="EMBL/GenBank/DDBJ databases">
        <authorList>
            <person name="Varghese N."/>
            <person name="Submissions S."/>
        </authorList>
    </citation>
    <scope>NUCLEOTIDE SEQUENCE [LARGE SCALE GENOMIC DNA]</scope>
    <source>
        <strain evidence="3">DSM 9293</strain>
    </source>
</reference>
<evidence type="ECO:0000313" key="3">
    <source>
        <dbReference type="Proteomes" id="UP000192660"/>
    </source>
</evidence>
<sequence length="223" mass="25658">MRITIDHLARCFEIMRSKKGKLLISIDGYGGSGKSTLALSLAQVSQEISLVSIDDFYLPPHAQDHSNATIGQYFDWRRLEQQVLIPLHNSQNGTYQRYDWDLEDMAEWHDVRANHVVIIEGVFSSQTRLSQFYDMTIWVEAPHSVRLSRGLRRDGESSRFMWESVWIPAEDHYVRTEMPQHRADMIVDGCSGYPDGHVNVLKVKPWLSAMLALKKPDDTPDDL</sequence>
<dbReference type="Pfam" id="PF00485">
    <property type="entry name" value="PRK"/>
    <property type="match status" value="1"/>
</dbReference>
<keyword evidence="2" id="KW-0808">Transferase</keyword>
<keyword evidence="2" id="KW-0418">Kinase</keyword>
<dbReference type="SUPFAM" id="SSF52540">
    <property type="entry name" value="P-loop containing nucleoside triphosphate hydrolases"/>
    <property type="match status" value="1"/>
</dbReference>
<gene>
    <name evidence="2" type="ORF">SAMN00768000_3534</name>
</gene>
<dbReference type="PANTHER" id="PTHR10285">
    <property type="entry name" value="URIDINE KINASE"/>
    <property type="match status" value="1"/>
</dbReference>
<feature type="domain" description="Phosphoribulokinase/uridine kinase" evidence="1">
    <location>
        <begin position="23"/>
        <end position="158"/>
    </location>
</feature>
<evidence type="ECO:0000313" key="2">
    <source>
        <dbReference type="EMBL" id="SMC07930.1"/>
    </source>
</evidence>
<dbReference type="Proteomes" id="UP000192660">
    <property type="component" value="Unassembled WGS sequence"/>
</dbReference>